<keyword evidence="4" id="KW-1185">Reference proteome</keyword>
<dbReference type="PANTHER" id="PTHR43798">
    <property type="entry name" value="MONOACYLGLYCEROL LIPASE"/>
    <property type="match status" value="1"/>
</dbReference>
<proteinExistence type="predicted"/>
<dbReference type="AlphaFoldDB" id="A0A4R1FAA2"/>
<evidence type="ECO:0000259" key="2">
    <source>
        <dbReference type="Pfam" id="PF12697"/>
    </source>
</evidence>
<dbReference type="GO" id="GO:0016787">
    <property type="term" value="F:hydrolase activity"/>
    <property type="evidence" value="ECO:0007669"/>
    <property type="project" value="UniProtKB-KW"/>
</dbReference>
<organism evidence="3 4">
    <name type="scientific">Nocardia alba</name>
    <dbReference type="NCBI Taxonomy" id="225051"/>
    <lineage>
        <taxon>Bacteria</taxon>
        <taxon>Bacillati</taxon>
        <taxon>Actinomycetota</taxon>
        <taxon>Actinomycetes</taxon>
        <taxon>Mycobacteriales</taxon>
        <taxon>Nocardiaceae</taxon>
        <taxon>Nocardia</taxon>
    </lineage>
</organism>
<comment type="caution">
    <text evidence="3">The sequence shown here is derived from an EMBL/GenBank/DDBJ whole genome shotgun (WGS) entry which is preliminary data.</text>
</comment>
<evidence type="ECO:0000256" key="1">
    <source>
        <dbReference type="ARBA" id="ARBA00022801"/>
    </source>
</evidence>
<dbReference type="SUPFAM" id="SSF53474">
    <property type="entry name" value="alpha/beta-Hydrolases"/>
    <property type="match status" value="1"/>
</dbReference>
<name>A0A4R1FAA2_9NOCA</name>
<dbReference type="InterPro" id="IPR029058">
    <property type="entry name" value="AB_hydrolase_fold"/>
</dbReference>
<dbReference type="PANTHER" id="PTHR43798:SF31">
    <property type="entry name" value="AB HYDROLASE SUPERFAMILY PROTEIN YCLE"/>
    <property type="match status" value="1"/>
</dbReference>
<feature type="domain" description="AB hydrolase-1" evidence="2">
    <location>
        <begin position="31"/>
        <end position="245"/>
    </location>
</feature>
<gene>
    <name evidence="3" type="ORF">DFR71_6379</name>
</gene>
<dbReference type="Pfam" id="PF12697">
    <property type="entry name" value="Abhydrolase_6"/>
    <property type="match status" value="1"/>
</dbReference>
<sequence>MRIATSKDGTELAYDVCGDGPALVYITGATCFRRFRPIVGDVRVFATRFTVYNYDRRGRGDSGDVRPYAIEREIDDIEAMVDAAGGRAILYGHSSGAALALEAAARMPDKIDRVVIYDAAYVHDEVERASYAELAATVRALLAEAKNARALKTFLRGIGMPSVFVALLPLFPGWTTMKALAPTLMYDIAITEARPPVERFERIQVSVNVVVGEKNPPGMHQVARELAAAIPHASHQVLSGQDHMVSAKTLLPVLTNPVPPE</sequence>
<dbReference type="Gene3D" id="3.40.50.1820">
    <property type="entry name" value="alpha/beta hydrolase"/>
    <property type="match status" value="1"/>
</dbReference>
<dbReference type="GO" id="GO:0016020">
    <property type="term" value="C:membrane"/>
    <property type="evidence" value="ECO:0007669"/>
    <property type="project" value="TreeGrafter"/>
</dbReference>
<evidence type="ECO:0000313" key="4">
    <source>
        <dbReference type="Proteomes" id="UP000294856"/>
    </source>
</evidence>
<keyword evidence="1" id="KW-0378">Hydrolase</keyword>
<reference evidence="3 4" key="1">
    <citation type="submission" date="2019-03" db="EMBL/GenBank/DDBJ databases">
        <title>Genomic Encyclopedia of Type Strains, Phase IV (KMG-IV): sequencing the most valuable type-strain genomes for metagenomic binning, comparative biology and taxonomic classification.</title>
        <authorList>
            <person name="Goeker M."/>
        </authorList>
    </citation>
    <scope>NUCLEOTIDE SEQUENCE [LARGE SCALE GENOMIC DNA]</scope>
    <source>
        <strain evidence="3 4">DSM 44684</strain>
    </source>
</reference>
<dbReference type="OrthoDB" id="63519at2"/>
<evidence type="ECO:0000313" key="3">
    <source>
        <dbReference type="EMBL" id="TCJ89742.1"/>
    </source>
</evidence>
<dbReference type="EMBL" id="SMFR01000009">
    <property type="protein sequence ID" value="TCJ89742.1"/>
    <property type="molecule type" value="Genomic_DNA"/>
</dbReference>
<dbReference type="STRING" id="1210063.GCA_001612665_05621"/>
<accession>A0A4R1FAA2</accession>
<protein>
    <submittedName>
        <fullName evidence="3">Pimeloyl-ACP methyl ester carboxylesterase</fullName>
    </submittedName>
</protein>
<dbReference type="InterPro" id="IPR050266">
    <property type="entry name" value="AB_hydrolase_sf"/>
</dbReference>
<dbReference type="Proteomes" id="UP000294856">
    <property type="component" value="Unassembled WGS sequence"/>
</dbReference>
<dbReference type="RefSeq" id="WP_067457782.1">
    <property type="nucleotide sequence ID" value="NZ_SMFR01000009.1"/>
</dbReference>
<dbReference type="InterPro" id="IPR000073">
    <property type="entry name" value="AB_hydrolase_1"/>
</dbReference>